<dbReference type="InterPro" id="IPR002372">
    <property type="entry name" value="PQQ_rpt_dom"/>
</dbReference>
<dbReference type="InterPro" id="IPR018391">
    <property type="entry name" value="PQQ_b-propeller_rpt"/>
</dbReference>
<dbReference type="PANTHER" id="PTHR34512:SF30">
    <property type="entry name" value="OUTER MEMBRANE PROTEIN ASSEMBLY FACTOR BAMB"/>
    <property type="match status" value="1"/>
</dbReference>
<dbReference type="InterPro" id="IPR015943">
    <property type="entry name" value="WD40/YVTN_repeat-like_dom_sf"/>
</dbReference>
<dbReference type="SUPFAM" id="SSF50998">
    <property type="entry name" value="Quinoprotein alcohol dehydrogenase-like"/>
    <property type="match status" value="1"/>
</dbReference>
<dbReference type="Gene3D" id="2.130.10.10">
    <property type="entry name" value="YVTN repeat-like/Quinoprotein amine dehydrogenase"/>
    <property type="match status" value="1"/>
</dbReference>
<dbReference type="InterPro" id="IPR011047">
    <property type="entry name" value="Quinoprotein_ADH-like_sf"/>
</dbReference>
<feature type="domain" description="Pyrrolo-quinoline quinone repeat" evidence="2">
    <location>
        <begin position="55"/>
        <end position="271"/>
    </location>
</feature>
<dbReference type="EMBL" id="VNJJ01000004">
    <property type="protein sequence ID" value="TVY01302.1"/>
    <property type="molecule type" value="Genomic_DNA"/>
</dbReference>
<dbReference type="Proteomes" id="UP000316330">
    <property type="component" value="Unassembled WGS sequence"/>
</dbReference>
<proteinExistence type="predicted"/>
<evidence type="ECO:0000259" key="2">
    <source>
        <dbReference type="Pfam" id="PF13360"/>
    </source>
</evidence>
<comment type="caution">
    <text evidence="3">The sequence shown here is derived from an EMBL/GenBank/DDBJ whole genome shotgun (WGS) entry which is preliminary data.</text>
</comment>
<dbReference type="OrthoDB" id="2664209at2"/>
<dbReference type="SMART" id="SM00564">
    <property type="entry name" value="PQQ"/>
    <property type="match status" value="3"/>
</dbReference>
<evidence type="ECO:0000313" key="4">
    <source>
        <dbReference type="Proteomes" id="UP000316330"/>
    </source>
</evidence>
<sequence length="435" mass="46739">MRTMKQVAGLALTLILLVPVMPTANGEAAAAAKTSYTGHYGDNASDKTAVLKPKWQAQMDNADGGSSNIAMADGKVYYSFKEKIIAADVTTGKARWTYNSYHSTPLLAGGGNLFFVNPQGYLIKLNGKTGAVSWKTKAADASDYVSNSLRYDNSILYIFDKGISLTAYDESTGKRKWAAKLKDDGGWGEIQGIYNGVVVINGSVSGAITTVPYFGFDAETGRQLWKLDGIHSDVLDEQGGYLYLRNNWPVLDNGYAAVIDKVDTKTGKVVQTLSFIPEEDVAGYNATQVVIEGNSIYIEQQVGRNRVSVFSLDQEPENQKPKVYTGYGKWVAGPYLGQLYFVKDLKLIRLKEGGYGVAVNGANNPVSQLDLIGQGAFIGLTDGQFILADAATGKAAGKLQTGSRQYGATKVENGMAIIQAENRLLAVALPSALAK</sequence>
<evidence type="ECO:0000313" key="3">
    <source>
        <dbReference type="EMBL" id="TVY01302.1"/>
    </source>
</evidence>
<evidence type="ECO:0000256" key="1">
    <source>
        <dbReference type="SAM" id="SignalP"/>
    </source>
</evidence>
<dbReference type="AlphaFoldDB" id="A0A559JN50"/>
<gene>
    <name evidence="3" type="ORF">FPZ45_09145</name>
</gene>
<feature type="signal peptide" evidence="1">
    <location>
        <begin position="1"/>
        <end position="24"/>
    </location>
</feature>
<keyword evidence="4" id="KW-1185">Reference proteome</keyword>
<dbReference type="PANTHER" id="PTHR34512">
    <property type="entry name" value="CELL SURFACE PROTEIN"/>
    <property type="match status" value="1"/>
</dbReference>
<accession>A0A559JN50</accession>
<feature type="chain" id="PRO_5039211190" evidence="1">
    <location>
        <begin position="25"/>
        <end position="435"/>
    </location>
</feature>
<protein>
    <submittedName>
        <fullName evidence="3">PQQ-binding-like beta-propeller repeat protein</fullName>
    </submittedName>
</protein>
<organism evidence="3 4">
    <name type="scientific">Cohnella terricola</name>
    <dbReference type="NCBI Taxonomy" id="1289167"/>
    <lineage>
        <taxon>Bacteria</taxon>
        <taxon>Bacillati</taxon>
        <taxon>Bacillota</taxon>
        <taxon>Bacilli</taxon>
        <taxon>Bacillales</taxon>
        <taxon>Paenibacillaceae</taxon>
        <taxon>Cohnella</taxon>
    </lineage>
</organism>
<reference evidence="3 4" key="1">
    <citation type="submission" date="2019-07" db="EMBL/GenBank/DDBJ databases">
        <authorList>
            <person name="Kim J."/>
        </authorList>
    </citation>
    <scope>NUCLEOTIDE SEQUENCE [LARGE SCALE GENOMIC DNA]</scope>
    <source>
        <strain evidence="3 4">G13</strain>
    </source>
</reference>
<dbReference type="Pfam" id="PF13360">
    <property type="entry name" value="PQQ_2"/>
    <property type="match status" value="1"/>
</dbReference>
<keyword evidence="1" id="KW-0732">Signal</keyword>
<name>A0A559JN50_9BACL</name>